<organism evidence="1 2">
    <name type="scientific">Noviherbaspirillum cavernae</name>
    <dbReference type="NCBI Taxonomy" id="2320862"/>
    <lineage>
        <taxon>Bacteria</taxon>
        <taxon>Pseudomonadati</taxon>
        <taxon>Pseudomonadota</taxon>
        <taxon>Betaproteobacteria</taxon>
        <taxon>Burkholderiales</taxon>
        <taxon>Oxalobacteraceae</taxon>
        <taxon>Noviherbaspirillum</taxon>
    </lineage>
</organism>
<protein>
    <submittedName>
        <fullName evidence="1">Uncharacterized protein</fullName>
    </submittedName>
</protein>
<dbReference type="Proteomes" id="UP000285190">
    <property type="component" value="Unassembled WGS sequence"/>
</dbReference>
<sequence length="103" mass="11597">MPSDKKDYVDTIEAITSLATVTSIRNKLSKVRARTEDQRLAGLLDTAIRLLDTSGVRATFTLNLTKPEYGKLHAYCKAVVDSIKPQWQIVAERNGWVYGREKT</sequence>
<gene>
    <name evidence="1" type="ORF">D3870_21380</name>
</gene>
<dbReference type="OrthoDB" id="7068435at2"/>
<accession>A0A418WW29</accession>
<keyword evidence="2" id="KW-1185">Reference proteome</keyword>
<evidence type="ECO:0000313" key="1">
    <source>
        <dbReference type="EMBL" id="RJF96922.1"/>
    </source>
</evidence>
<dbReference type="EMBL" id="QYUN01000003">
    <property type="protein sequence ID" value="RJF96922.1"/>
    <property type="molecule type" value="Genomic_DNA"/>
</dbReference>
<dbReference type="AlphaFoldDB" id="A0A418WW29"/>
<evidence type="ECO:0000313" key="2">
    <source>
        <dbReference type="Proteomes" id="UP000285190"/>
    </source>
</evidence>
<comment type="caution">
    <text evidence="1">The sequence shown here is derived from an EMBL/GenBank/DDBJ whole genome shotgun (WGS) entry which is preliminary data.</text>
</comment>
<proteinExistence type="predicted"/>
<reference evidence="1 2" key="1">
    <citation type="submission" date="2018-09" db="EMBL/GenBank/DDBJ databases">
        <authorList>
            <person name="Zhu H."/>
        </authorList>
    </citation>
    <scope>NUCLEOTIDE SEQUENCE [LARGE SCALE GENOMIC DNA]</scope>
    <source>
        <strain evidence="1 2">K2R10-39</strain>
    </source>
</reference>
<name>A0A418WW29_9BURK</name>
<dbReference type="RefSeq" id="WP_119743060.1">
    <property type="nucleotide sequence ID" value="NZ_QYUN01000003.1"/>
</dbReference>